<reference evidence="2 3" key="1">
    <citation type="submission" date="2019-06" db="EMBL/GenBank/DDBJ databases">
        <title>Whole genome shotgun sequence of Microbacterium liquefaciens NBRC 15037.</title>
        <authorList>
            <person name="Hosoyama A."/>
            <person name="Uohara A."/>
            <person name="Ohji S."/>
            <person name="Ichikawa N."/>
        </authorList>
    </citation>
    <scope>NUCLEOTIDE SEQUENCE [LARGE SCALE GENOMIC DNA]</scope>
    <source>
        <strain evidence="2 3">NBRC 15037</strain>
    </source>
</reference>
<protein>
    <submittedName>
        <fullName evidence="2">Uncharacterized protein</fullName>
    </submittedName>
</protein>
<gene>
    <name evidence="2" type="ORF">MLI01_00340</name>
</gene>
<dbReference type="AntiFam" id="ANF00095">
    <property type="entry name" value="Shadow ORF (opposite ABC transporters)"/>
</dbReference>
<evidence type="ECO:0000313" key="3">
    <source>
        <dbReference type="Proteomes" id="UP000317410"/>
    </source>
</evidence>
<accession>A0A4Y4B2T3</accession>
<sequence length="152" mass="15949">MERPVSVAVSAAKCVLDLRGREQLLQLGERAAGDDAALVQDRDAVGQMFGLVEVLRGQQHGRARVREFLDHAPHFDAGFGVEARGRLVEVDDLGVSDQAHRDVEAATHAAGVGADLAGAGIRQAEGRQQVVGDLPGVTGAAASRPARGSRVR</sequence>
<dbReference type="Proteomes" id="UP000317410">
    <property type="component" value="Unassembled WGS sequence"/>
</dbReference>
<name>A0A4Y4B2T3_MICMQ</name>
<proteinExistence type="predicted"/>
<feature type="region of interest" description="Disordered" evidence="1">
    <location>
        <begin position="130"/>
        <end position="152"/>
    </location>
</feature>
<dbReference type="AlphaFoldDB" id="A0A4Y4B2T3"/>
<comment type="caution">
    <text evidence="2">The sequence shown here is derived from an EMBL/GenBank/DDBJ whole genome shotgun (WGS) entry which is preliminary data.</text>
</comment>
<evidence type="ECO:0000256" key="1">
    <source>
        <dbReference type="SAM" id="MobiDB-lite"/>
    </source>
</evidence>
<evidence type="ECO:0000313" key="2">
    <source>
        <dbReference type="EMBL" id="GEC73889.1"/>
    </source>
</evidence>
<organism evidence="2 3">
    <name type="scientific">Microbacterium maritypicum</name>
    <name type="common">Microbacterium liquefaciens</name>
    <dbReference type="NCBI Taxonomy" id="33918"/>
    <lineage>
        <taxon>Bacteria</taxon>
        <taxon>Bacillati</taxon>
        <taxon>Actinomycetota</taxon>
        <taxon>Actinomycetes</taxon>
        <taxon>Micrococcales</taxon>
        <taxon>Microbacteriaceae</taxon>
        <taxon>Microbacterium</taxon>
    </lineage>
</organism>
<dbReference type="EMBL" id="BJNQ01000001">
    <property type="protein sequence ID" value="GEC73889.1"/>
    <property type="molecule type" value="Genomic_DNA"/>
</dbReference>
<dbReference type="AntiFam" id="ANF00142">
    <property type="entry name" value="Shadow ORF (opposite yadG)"/>
</dbReference>